<feature type="region of interest" description="Disordered" evidence="5">
    <location>
        <begin position="317"/>
        <end position="350"/>
    </location>
</feature>
<evidence type="ECO:0000256" key="5">
    <source>
        <dbReference type="SAM" id="MobiDB-lite"/>
    </source>
</evidence>
<dbReference type="SUPFAM" id="SSF49899">
    <property type="entry name" value="Concanavalin A-like lectins/glucanases"/>
    <property type="match status" value="1"/>
</dbReference>
<dbReference type="CDD" id="cd09001">
    <property type="entry name" value="GH43_FsAxh1-like"/>
    <property type="match status" value="1"/>
</dbReference>
<dbReference type="Pfam" id="PF04616">
    <property type="entry name" value="Glyco_hydro_43"/>
    <property type="match status" value="1"/>
</dbReference>
<evidence type="ECO:0000256" key="1">
    <source>
        <dbReference type="ARBA" id="ARBA00009865"/>
    </source>
</evidence>
<evidence type="ECO:0000256" key="3">
    <source>
        <dbReference type="ARBA" id="ARBA00023295"/>
    </source>
</evidence>
<dbReference type="InterPro" id="IPR013320">
    <property type="entry name" value="ConA-like_dom_sf"/>
</dbReference>
<gene>
    <name evidence="8" type="ORF">PQU94_05325</name>
</gene>
<dbReference type="GO" id="GO:0016787">
    <property type="term" value="F:hydrolase activity"/>
    <property type="evidence" value="ECO:0007669"/>
    <property type="project" value="UniProtKB-KW"/>
</dbReference>
<evidence type="ECO:0000256" key="4">
    <source>
        <dbReference type="RuleBase" id="RU361187"/>
    </source>
</evidence>
<name>A0ABT5ICX4_9CAUL</name>
<evidence type="ECO:0000259" key="7">
    <source>
        <dbReference type="Pfam" id="PF17851"/>
    </source>
</evidence>
<accession>A0ABT5ICX4</accession>
<comment type="caution">
    <text evidence="8">The sequence shown here is derived from an EMBL/GenBank/DDBJ whole genome shotgun (WGS) entry which is preliminary data.</text>
</comment>
<evidence type="ECO:0000256" key="6">
    <source>
        <dbReference type="SAM" id="SignalP"/>
    </source>
</evidence>
<organism evidence="8 9">
    <name type="scientific">Asticcacaulis currens</name>
    <dbReference type="NCBI Taxonomy" id="2984210"/>
    <lineage>
        <taxon>Bacteria</taxon>
        <taxon>Pseudomonadati</taxon>
        <taxon>Pseudomonadota</taxon>
        <taxon>Alphaproteobacteria</taxon>
        <taxon>Caulobacterales</taxon>
        <taxon>Caulobacteraceae</taxon>
        <taxon>Asticcacaulis</taxon>
    </lineage>
</organism>
<dbReference type="SUPFAM" id="SSF75005">
    <property type="entry name" value="Arabinanase/levansucrase/invertase"/>
    <property type="match status" value="1"/>
</dbReference>
<keyword evidence="6" id="KW-0732">Signal</keyword>
<dbReference type="InterPro" id="IPR023296">
    <property type="entry name" value="Glyco_hydro_beta-prop_sf"/>
</dbReference>
<dbReference type="InterPro" id="IPR051795">
    <property type="entry name" value="Glycosyl_Hydrlase_43"/>
</dbReference>
<dbReference type="PANTHER" id="PTHR42812">
    <property type="entry name" value="BETA-XYLOSIDASE"/>
    <property type="match status" value="1"/>
</dbReference>
<dbReference type="RefSeq" id="WP_272740450.1">
    <property type="nucleotide sequence ID" value="NZ_JAQQKW010000002.1"/>
</dbReference>
<keyword evidence="2 4" id="KW-0378">Hydrolase</keyword>
<reference evidence="8 9" key="1">
    <citation type="submission" date="2023-01" db="EMBL/GenBank/DDBJ databases">
        <title>Novel species of the genus Asticcacaulis isolated from rivers.</title>
        <authorList>
            <person name="Lu H."/>
        </authorList>
    </citation>
    <scope>NUCLEOTIDE SEQUENCE [LARGE SCALE GENOMIC DNA]</scope>
    <source>
        <strain evidence="8 9">DXS10W</strain>
    </source>
</reference>
<protein>
    <submittedName>
        <fullName evidence="8">Glycoside hydrolase 43 family protein</fullName>
    </submittedName>
</protein>
<dbReference type="PANTHER" id="PTHR42812:SF12">
    <property type="entry name" value="BETA-XYLOSIDASE-RELATED"/>
    <property type="match status" value="1"/>
</dbReference>
<sequence>MLRMYRLAGLLSFAFLCTSPSFGGAAVLAQTRYENPIIPQDYSDPDVTAFGTSYVMTASSFANVPGLPILVSDDLVHWRLVGHALDKLVPEAHFATPRRGGGVWAPSIRYHQGYLTIYYPDPDFGIYMTRAPKPEGPWSKPELILPGKGFIDPTPFWDDDGQGWLVIGLAKSRAGMNNRLLAYPLSGDGTRVQTQAEPVVLVAGFTLPPVKTAVGVLPWTTIEGPKVYKRDGWYYIFAPAGGVKQGWQGVFRSRHFAGPYEARNVLDQGTTDVNGPHQGALVSLKGADGFIHFQDADSFGRVVWLEPVAWKDGWPIIGEDPDGDGTGQPVKHGTVPTASSRASQDQPLHLSGSDRFEGRLSLHWQWNANPADNWIDLTARPGFARLNAVPMPASLYEAGNVLSQKLPGERFAAETCLDFAPVSTGERAGLVVLGRRYAWIGVEKRADGLYLVQVENSEAEAGGSEKIVAALKVEPGPLCLKAEAKAEWQSVPLPEGQGPWLSLTREKHARLTFAYRQSGQAYTPFGVTFLTRPGKWVGAQIGIFASAPTGTPAFTATRNGSADFDYFRVESLP</sequence>
<evidence type="ECO:0000313" key="9">
    <source>
        <dbReference type="Proteomes" id="UP001216595"/>
    </source>
</evidence>
<proteinExistence type="inferred from homology"/>
<dbReference type="Gene3D" id="2.115.10.20">
    <property type="entry name" value="Glycosyl hydrolase domain, family 43"/>
    <property type="match status" value="1"/>
</dbReference>
<feature type="domain" description="Beta-xylosidase C-terminal Concanavalin A-like" evidence="7">
    <location>
        <begin position="354"/>
        <end position="570"/>
    </location>
</feature>
<feature type="chain" id="PRO_5045447643" evidence="6">
    <location>
        <begin position="26"/>
        <end position="573"/>
    </location>
</feature>
<evidence type="ECO:0000313" key="8">
    <source>
        <dbReference type="EMBL" id="MDC7693700.1"/>
    </source>
</evidence>
<feature type="signal peptide" evidence="6">
    <location>
        <begin position="1"/>
        <end position="25"/>
    </location>
</feature>
<dbReference type="Pfam" id="PF17851">
    <property type="entry name" value="GH43_C2"/>
    <property type="match status" value="1"/>
</dbReference>
<comment type="similarity">
    <text evidence="1 4">Belongs to the glycosyl hydrolase 43 family.</text>
</comment>
<keyword evidence="3 4" id="KW-0326">Glycosidase</keyword>
<dbReference type="Proteomes" id="UP001216595">
    <property type="component" value="Unassembled WGS sequence"/>
</dbReference>
<evidence type="ECO:0000256" key="2">
    <source>
        <dbReference type="ARBA" id="ARBA00022801"/>
    </source>
</evidence>
<feature type="compositionally biased region" description="Polar residues" evidence="5">
    <location>
        <begin position="336"/>
        <end position="346"/>
    </location>
</feature>
<dbReference type="InterPro" id="IPR006710">
    <property type="entry name" value="Glyco_hydro_43"/>
</dbReference>
<keyword evidence="9" id="KW-1185">Reference proteome</keyword>
<dbReference type="EMBL" id="JAQQKW010000002">
    <property type="protein sequence ID" value="MDC7693700.1"/>
    <property type="molecule type" value="Genomic_DNA"/>
</dbReference>
<dbReference type="InterPro" id="IPR041542">
    <property type="entry name" value="GH43_C2"/>
</dbReference>
<dbReference type="Gene3D" id="2.60.120.200">
    <property type="match status" value="1"/>
</dbReference>